<dbReference type="PANTHER" id="PTHR45649:SF14">
    <property type="entry name" value="GABA PERMEASE"/>
    <property type="match status" value="1"/>
</dbReference>
<feature type="transmembrane region" description="Helical" evidence="6">
    <location>
        <begin position="190"/>
        <end position="208"/>
    </location>
</feature>
<proteinExistence type="predicted"/>
<evidence type="ECO:0000313" key="8">
    <source>
        <dbReference type="Proteomes" id="UP000054342"/>
    </source>
</evidence>
<protein>
    <recommendedName>
        <fullName evidence="9">Amino acid permease/ SLC12A domain-containing protein</fullName>
    </recommendedName>
</protein>
<dbReference type="Pfam" id="PF13520">
    <property type="entry name" value="AA_permease_2"/>
    <property type="match status" value="1"/>
</dbReference>
<feature type="transmembrane region" description="Helical" evidence="6">
    <location>
        <begin position="267"/>
        <end position="294"/>
    </location>
</feature>
<feature type="transmembrane region" description="Helical" evidence="6">
    <location>
        <begin position="470"/>
        <end position="490"/>
    </location>
</feature>
<dbReference type="RefSeq" id="XP_013310297.1">
    <property type="nucleotide sequence ID" value="XM_013454843.1"/>
</dbReference>
<gene>
    <name evidence="7" type="ORF">PV05_11366</name>
</gene>
<dbReference type="STRING" id="348802.A0A0D2E2I7"/>
<keyword evidence="3 6" id="KW-0812">Transmembrane</keyword>
<comment type="subcellular location">
    <subcellularLocation>
        <location evidence="1">Membrane</location>
        <topology evidence="1">Multi-pass membrane protein</topology>
    </subcellularLocation>
</comment>
<feature type="transmembrane region" description="Helical" evidence="6">
    <location>
        <begin position="438"/>
        <end position="458"/>
    </location>
</feature>
<keyword evidence="5 6" id="KW-0472">Membrane</keyword>
<dbReference type="PANTHER" id="PTHR45649">
    <property type="entry name" value="AMINO-ACID PERMEASE BAT1"/>
    <property type="match status" value="1"/>
</dbReference>
<evidence type="ECO:0000256" key="3">
    <source>
        <dbReference type="ARBA" id="ARBA00022692"/>
    </source>
</evidence>
<keyword evidence="2" id="KW-0813">Transport</keyword>
<accession>A0A0D2E2I7</accession>
<dbReference type="AlphaFoldDB" id="A0A0D2E2I7"/>
<dbReference type="GO" id="GO:0022857">
    <property type="term" value="F:transmembrane transporter activity"/>
    <property type="evidence" value="ECO:0007669"/>
    <property type="project" value="InterPro"/>
</dbReference>
<dbReference type="EMBL" id="KN847323">
    <property type="protein sequence ID" value="KIW49713.1"/>
    <property type="molecule type" value="Genomic_DNA"/>
</dbReference>
<dbReference type="PIRSF" id="PIRSF006060">
    <property type="entry name" value="AA_transporter"/>
    <property type="match status" value="1"/>
</dbReference>
<dbReference type="InterPro" id="IPR002293">
    <property type="entry name" value="AA/rel_permease1"/>
</dbReference>
<organism evidence="7 8">
    <name type="scientific">Exophiala xenobiotica</name>
    <dbReference type="NCBI Taxonomy" id="348802"/>
    <lineage>
        <taxon>Eukaryota</taxon>
        <taxon>Fungi</taxon>
        <taxon>Dikarya</taxon>
        <taxon>Ascomycota</taxon>
        <taxon>Pezizomycotina</taxon>
        <taxon>Eurotiomycetes</taxon>
        <taxon>Chaetothyriomycetidae</taxon>
        <taxon>Chaetothyriales</taxon>
        <taxon>Herpotrichiellaceae</taxon>
        <taxon>Exophiala</taxon>
    </lineage>
</organism>
<evidence type="ECO:0000256" key="2">
    <source>
        <dbReference type="ARBA" id="ARBA00022448"/>
    </source>
</evidence>
<feature type="transmembrane region" description="Helical" evidence="6">
    <location>
        <begin position="40"/>
        <end position="61"/>
    </location>
</feature>
<evidence type="ECO:0000313" key="7">
    <source>
        <dbReference type="EMBL" id="KIW49713.1"/>
    </source>
</evidence>
<sequence>METPKNDTLSHGSDEDRLISLGHKPELKRTYNFWSSFTVMAYQTTILCSWSCNIVMFYYIFTLGGPVCLVWGTVLVTIGQIFVMASLAEYTSIWPTAGGQQFYTQVVAPEKFRRFLSYVVGWCVLVGEISTSSSCALNSAEIVTALVEIIHPDVDWKPYMTWLIYTGFLVAPAVSNLMPRYLPALQIFGAFFNISNGIVWAIVFLVMADKNSAKFVFTDFLNTSGWTSRGWVFILSMYVPIYGLYGTDGVMHLVEEMKNASRDAPRVMIWSMVWAGVTAWLSAIVMCFTVGPNWETYLEATSSYVAWFMDVLDSTYGGGIWCAVMMMGLNYLIIVNMNTAGSRLAWSMARDRAFPFSDYFAQVNKRFTMPLRAMVGVLVLNLLVGLLVLGSDLAFYAIISGGGVALQVSYCVPILCVVLRGRQHLPPRPYFDLGRWGYTVNIISLLWSIIVVLFYIFPQYVPVVGEIANMNWAIAILAAVVLLCGVYWVWKGRHEYLVLSNSILDDNVVIHGHAVVTGRTAAATYGQRQETTKNL</sequence>
<evidence type="ECO:0000256" key="6">
    <source>
        <dbReference type="SAM" id="Phobius"/>
    </source>
</evidence>
<feature type="transmembrane region" description="Helical" evidence="6">
    <location>
        <begin position="159"/>
        <end position="178"/>
    </location>
</feature>
<keyword evidence="8" id="KW-1185">Reference proteome</keyword>
<reference evidence="7 8" key="1">
    <citation type="submission" date="2015-01" db="EMBL/GenBank/DDBJ databases">
        <title>The Genome Sequence of Exophiala xenobiotica CBS118157.</title>
        <authorList>
            <consortium name="The Broad Institute Genomics Platform"/>
            <person name="Cuomo C."/>
            <person name="de Hoog S."/>
            <person name="Gorbushina A."/>
            <person name="Stielow B."/>
            <person name="Teixiera M."/>
            <person name="Abouelleil A."/>
            <person name="Chapman S.B."/>
            <person name="Priest M."/>
            <person name="Young S.K."/>
            <person name="Wortman J."/>
            <person name="Nusbaum C."/>
            <person name="Birren B."/>
        </authorList>
    </citation>
    <scope>NUCLEOTIDE SEQUENCE [LARGE SCALE GENOMIC DNA]</scope>
    <source>
        <strain evidence="7 8">CBS 118157</strain>
    </source>
</reference>
<evidence type="ECO:0000256" key="4">
    <source>
        <dbReference type="ARBA" id="ARBA00022989"/>
    </source>
</evidence>
<feature type="transmembrane region" description="Helical" evidence="6">
    <location>
        <begin position="228"/>
        <end position="246"/>
    </location>
</feature>
<dbReference type="Gene3D" id="1.20.1740.10">
    <property type="entry name" value="Amino acid/polyamine transporter I"/>
    <property type="match status" value="1"/>
</dbReference>
<dbReference type="HOGENOM" id="CLU_004495_2_3_1"/>
<evidence type="ECO:0000256" key="5">
    <source>
        <dbReference type="ARBA" id="ARBA00023136"/>
    </source>
</evidence>
<feature type="transmembrane region" description="Helical" evidence="6">
    <location>
        <begin position="314"/>
        <end position="334"/>
    </location>
</feature>
<evidence type="ECO:0000256" key="1">
    <source>
        <dbReference type="ARBA" id="ARBA00004141"/>
    </source>
</evidence>
<dbReference type="OrthoDB" id="2417308at2759"/>
<evidence type="ECO:0008006" key="9">
    <source>
        <dbReference type="Google" id="ProtNLM"/>
    </source>
</evidence>
<dbReference type="Proteomes" id="UP000054342">
    <property type="component" value="Unassembled WGS sequence"/>
</dbReference>
<dbReference type="GO" id="GO:0016020">
    <property type="term" value="C:membrane"/>
    <property type="evidence" value="ECO:0007669"/>
    <property type="project" value="UniProtKB-SubCell"/>
</dbReference>
<keyword evidence="4 6" id="KW-1133">Transmembrane helix</keyword>
<feature type="transmembrane region" description="Helical" evidence="6">
    <location>
        <begin position="371"/>
        <end position="389"/>
    </location>
</feature>
<dbReference type="GeneID" id="25333274"/>
<feature type="transmembrane region" description="Helical" evidence="6">
    <location>
        <begin position="68"/>
        <end position="88"/>
    </location>
</feature>
<name>A0A0D2E2I7_9EURO</name>
<feature type="transmembrane region" description="Helical" evidence="6">
    <location>
        <begin position="395"/>
        <end position="418"/>
    </location>
</feature>